<dbReference type="EMBL" id="AFHQ01000004">
    <property type="protein sequence ID" value="EGK62422.1"/>
    <property type="molecule type" value="Genomic_DNA"/>
</dbReference>
<dbReference type="RefSeq" id="WP_006304979.1">
    <property type="nucleotide sequence ID" value="NZ_GL892076.1"/>
</dbReference>
<dbReference type="EC" id="2.5.1.3" evidence="1"/>
<comment type="caution">
    <text evidence="1">The sequence shown here is derived from an EMBL/GenBank/DDBJ whole genome shotgun (WGS) entry which is preliminary data.</text>
</comment>
<organism evidence="1 2">
    <name type="scientific">Centipeda periodontii DSM 2778</name>
    <dbReference type="NCBI Taxonomy" id="888060"/>
    <lineage>
        <taxon>Bacteria</taxon>
        <taxon>Bacillati</taxon>
        <taxon>Bacillota</taxon>
        <taxon>Negativicutes</taxon>
        <taxon>Selenomonadales</taxon>
        <taxon>Selenomonadaceae</taxon>
        <taxon>Centipeda</taxon>
    </lineage>
</organism>
<gene>
    <name evidence="1" type="primary">thiC</name>
    <name evidence="1" type="ORF">HMPREF9081_0169</name>
</gene>
<name>F5RIY4_9FIRM</name>
<reference evidence="1 2" key="1">
    <citation type="submission" date="2011-04" db="EMBL/GenBank/DDBJ databases">
        <authorList>
            <person name="Muzny D."/>
            <person name="Qin X."/>
            <person name="Deng J."/>
            <person name="Jiang H."/>
            <person name="Liu Y."/>
            <person name="Qu J."/>
            <person name="Song X.-Z."/>
            <person name="Zhang L."/>
            <person name="Thornton R."/>
            <person name="Coyle M."/>
            <person name="Francisco L."/>
            <person name="Jackson L."/>
            <person name="Javaid M."/>
            <person name="Korchina V."/>
            <person name="Kovar C."/>
            <person name="Mata R."/>
            <person name="Mathew T."/>
            <person name="Ngo R."/>
            <person name="Nguyen L."/>
            <person name="Nguyen N."/>
            <person name="Okwuonu G."/>
            <person name="Ongeri F."/>
            <person name="Pham C."/>
            <person name="Simmons D."/>
            <person name="Wilczek-Boney K."/>
            <person name="Hale W."/>
            <person name="Jakkamsetti A."/>
            <person name="Pham P."/>
            <person name="Ruth R."/>
            <person name="San Lucas F."/>
            <person name="Warren J."/>
            <person name="Zhang J."/>
            <person name="Zhao Z."/>
            <person name="Zhou C."/>
            <person name="Zhu D."/>
            <person name="Lee S."/>
            <person name="Bess C."/>
            <person name="Blankenburg K."/>
            <person name="Forbes L."/>
            <person name="Fu Q."/>
            <person name="Gubbala S."/>
            <person name="Hirani K."/>
            <person name="Jayaseelan J.C."/>
            <person name="Lara F."/>
            <person name="Munidasa M."/>
            <person name="Palculict T."/>
            <person name="Patil S."/>
            <person name="Pu L.-L."/>
            <person name="Saada N."/>
            <person name="Tang L."/>
            <person name="Weissenberger G."/>
            <person name="Zhu Y."/>
            <person name="Hemphill L."/>
            <person name="Shang Y."/>
            <person name="Youmans B."/>
            <person name="Ayvaz T."/>
            <person name="Ross M."/>
            <person name="Santibanez J."/>
            <person name="Aqrawi P."/>
            <person name="Gross S."/>
            <person name="Joshi V."/>
            <person name="Fowler G."/>
            <person name="Nazareth L."/>
            <person name="Reid J."/>
            <person name="Worley K."/>
            <person name="Petrosino J."/>
            <person name="Highlander S."/>
            <person name="Gibbs R."/>
        </authorList>
    </citation>
    <scope>NUCLEOTIDE SEQUENCE [LARGE SCALE GENOMIC DNA]</scope>
    <source>
        <strain evidence="1 2">DSM 2778</strain>
    </source>
</reference>
<dbReference type="AlphaFoldDB" id="F5RIY4"/>
<dbReference type="HOGENOM" id="CLU_3133737_0_0_9"/>
<sequence length="49" mass="5514">MQRARAGETTEEMRIVAEEERVTPEFVREGVAAGRIAIPAHMDTANRYP</sequence>
<evidence type="ECO:0000313" key="2">
    <source>
        <dbReference type="Proteomes" id="UP000004067"/>
    </source>
</evidence>
<protein>
    <submittedName>
        <fullName evidence="1">Thiamine biosynthesis protein ThiC</fullName>
        <ecNumber evidence="1">2.5.1.3</ecNumber>
    </submittedName>
</protein>
<dbReference type="GO" id="GO:0004789">
    <property type="term" value="F:thiamine-phosphate diphosphorylase activity"/>
    <property type="evidence" value="ECO:0007669"/>
    <property type="project" value="UniProtKB-EC"/>
</dbReference>
<dbReference type="InterPro" id="IPR002817">
    <property type="entry name" value="ThiC/BzaA/B"/>
</dbReference>
<accession>F5RIY4</accession>
<dbReference type="GO" id="GO:0009228">
    <property type="term" value="P:thiamine biosynthetic process"/>
    <property type="evidence" value="ECO:0007669"/>
    <property type="project" value="InterPro"/>
</dbReference>
<dbReference type="Proteomes" id="UP000004067">
    <property type="component" value="Unassembled WGS sequence"/>
</dbReference>
<dbReference type="STRING" id="888060.HMPREF9081_0169"/>
<proteinExistence type="predicted"/>
<keyword evidence="1" id="KW-0808">Transferase</keyword>
<keyword evidence="2" id="KW-1185">Reference proteome</keyword>
<dbReference type="GO" id="GO:0051536">
    <property type="term" value="F:iron-sulfur cluster binding"/>
    <property type="evidence" value="ECO:0007669"/>
    <property type="project" value="InterPro"/>
</dbReference>
<evidence type="ECO:0000313" key="1">
    <source>
        <dbReference type="EMBL" id="EGK62422.1"/>
    </source>
</evidence>
<dbReference type="Pfam" id="PF01964">
    <property type="entry name" value="ThiC_Rad_SAM"/>
    <property type="match status" value="1"/>
</dbReference>